<dbReference type="InterPro" id="IPR001932">
    <property type="entry name" value="PPM-type_phosphatase-like_dom"/>
</dbReference>
<dbReference type="Pfam" id="PF07228">
    <property type="entry name" value="SpoIIE"/>
    <property type="match status" value="1"/>
</dbReference>
<feature type="domain" description="PPM-type phosphatase" evidence="3">
    <location>
        <begin position="231"/>
        <end position="450"/>
    </location>
</feature>
<dbReference type="PANTHER" id="PTHR43156:SF2">
    <property type="entry name" value="STAGE II SPORULATION PROTEIN E"/>
    <property type="match status" value="1"/>
</dbReference>
<keyword evidence="2" id="KW-0472">Membrane</keyword>
<dbReference type="InterPro" id="IPR036457">
    <property type="entry name" value="PPM-type-like_dom_sf"/>
</dbReference>
<dbReference type="SMART" id="SM00331">
    <property type="entry name" value="PP2C_SIG"/>
    <property type="match status" value="1"/>
</dbReference>
<feature type="transmembrane region" description="Helical" evidence="2">
    <location>
        <begin position="141"/>
        <end position="159"/>
    </location>
</feature>
<evidence type="ECO:0000313" key="5">
    <source>
        <dbReference type="Proteomes" id="UP000199657"/>
    </source>
</evidence>
<sequence>MIFKRHNDKTDITAAINTNDFGTYQIGLVHDWLRTVTALVFCLVPLFFLLDTIILPGDNLARFAIYRGISTALALGQFLIIINTPPSRFSYLHGYFASAQVGAVIAMMTVYLGGFDSSYYVGLILVMIGVSLVLPWRGKHTAINAGIIILMYVAFNLIWPQPYDQASLVNNMFFLVGAAIIAVAITELRYRLIANEFELLVKLKQARDSLWSEMELARDIQLTLLPRRLDVPGYEIAATMQPAKEVGGDYYDVITTDTGGRYVAIGDVAGHGLSAGLIMMMAQTSLMTVLKAHPDCSPSDALKTINSALRENVGRLGSHHYMTMTILRLGDDHIEFAGHHQDILIHKADSGSVTVQPTSGTWLGIVDNLDGFVDTTRVPIAENDVIMLYTDGLTEAASESGEMFGDGRLERLFARYAKTPPDNATTTILDEIRTFQATQNDDMTVLLLRKTAEAADDASVWTVVEHKPREA</sequence>
<evidence type="ECO:0000256" key="2">
    <source>
        <dbReference type="SAM" id="Phobius"/>
    </source>
</evidence>
<name>A0A1H8SM94_9GAMM</name>
<feature type="transmembrane region" description="Helical" evidence="2">
    <location>
        <begin position="94"/>
        <end position="112"/>
    </location>
</feature>
<proteinExistence type="predicted"/>
<dbReference type="OrthoDB" id="9811749at2"/>
<accession>A0A1H8SM94</accession>
<dbReference type="EMBL" id="FOEG01000003">
    <property type="protein sequence ID" value="SEO80079.1"/>
    <property type="molecule type" value="Genomic_DNA"/>
</dbReference>
<reference evidence="4 5" key="1">
    <citation type="submission" date="2016-10" db="EMBL/GenBank/DDBJ databases">
        <authorList>
            <person name="de Groot N.N."/>
        </authorList>
    </citation>
    <scope>NUCLEOTIDE SEQUENCE [LARGE SCALE GENOMIC DNA]</scope>
    <source>
        <strain evidence="4 5">CGMCC 1.6291</strain>
    </source>
</reference>
<evidence type="ECO:0000256" key="1">
    <source>
        <dbReference type="ARBA" id="ARBA00022801"/>
    </source>
</evidence>
<evidence type="ECO:0000259" key="3">
    <source>
        <dbReference type="SMART" id="SM00331"/>
    </source>
</evidence>
<dbReference type="Proteomes" id="UP000199657">
    <property type="component" value="Unassembled WGS sequence"/>
</dbReference>
<feature type="transmembrane region" description="Helical" evidence="2">
    <location>
        <begin position="63"/>
        <end position="82"/>
    </location>
</feature>
<feature type="transmembrane region" description="Helical" evidence="2">
    <location>
        <begin position="36"/>
        <end position="57"/>
    </location>
</feature>
<gene>
    <name evidence="4" type="ORF">SAMN04488052_10386</name>
</gene>
<keyword evidence="5" id="KW-1185">Reference proteome</keyword>
<keyword evidence="2" id="KW-0812">Transmembrane</keyword>
<dbReference type="Gene3D" id="3.60.40.10">
    <property type="entry name" value="PPM-type phosphatase domain"/>
    <property type="match status" value="1"/>
</dbReference>
<dbReference type="GO" id="GO:0016791">
    <property type="term" value="F:phosphatase activity"/>
    <property type="evidence" value="ECO:0007669"/>
    <property type="project" value="TreeGrafter"/>
</dbReference>
<dbReference type="AlphaFoldDB" id="A0A1H8SM94"/>
<dbReference type="SUPFAM" id="SSF81606">
    <property type="entry name" value="PP2C-like"/>
    <property type="match status" value="1"/>
</dbReference>
<keyword evidence="1" id="KW-0378">Hydrolase</keyword>
<dbReference type="RefSeq" id="WP_091642183.1">
    <property type="nucleotide sequence ID" value="NZ_FOEG01000003.1"/>
</dbReference>
<dbReference type="InterPro" id="IPR052016">
    <property type="entry name" value="Bact_Sigma-Reg"/>
</dbReference>
<evidence type="ECO:0000313" key="4">
    <source>
        <dbReference type="EMBL" id="SEO80079.1"/>
    </source>
</evidence>
<protein>
    <submittedName>
        <fullName evidence="4">Serine phosphatase RsbU, regulator of sigma subunit</fullName>
    </submittedName>
</protein>
<feature type="transmembrane region" description="Helical" evidence="2">
    <location>
        <begin position="118"/>
        <end position="134"/>
    </location>
</feature>
<feature type="transmembrane region" description="Helical" evidence="2">
    <location>
        <begin position="171"/>
        <end position="190"/>
    </location>
</feature>
<dbReference type="STRING" id="406100.SAMN04488052_10386"/>
<dbReference type="PANTHER" id="PTHR43156">
    <property type="entry name" value="STAGE II SPORULATION PROTEIN E-RELATED"/>
    <property type="match status" value="1"/>
</dbReference>
<organism evidence="4 5">
    <name type="scientific">Aquisalimonas asiatica</name>
    <dbReference type="NCBI Taxonomy" id="406100"/>
    <lineage>
        <taxon>Bacteria</taxon>
        <taxon>Pseudomonadati</taxon>
        <taxon>Pseudomonadota</taxon>
        <taxon>Gammaproteobacteria</taxon>
        <taxon>Chromatiales</taxon>
        <taxon>Ectothiorhodospiraceae</taxon>
        <taxon>Aquisalimonas</taxon>
    </lineage>
</organism>
<keyword evidence="2" id="KW-1133">Transmembrane helix</keyword>